<dbReference type="PATRIC" id="fig|29422.6.peg.2367"/>
<dbReference type="EMBL" id="LNXV01000029">
    <property type="protein sequence ID" value="KTC81701.1"/>
    <property type="molecule type" value="Genomic_DNA"/>
</dbReference>
<name>A0A0W0SFN7_9GAMM</name>
<reference evidence="1 2" key="1">
    <citation type="submission" date="2015-11" db="EMBL/GenBank/DDBJ databases">
        <title>Genomic analysis of 38 Legionella species identifies large and diverse effector repertoires.</title>
        <authorList>
            <person name="Burstein D."/>
            <person name="Amaro F."/>
            <person name="Zusman T."/>
            <person name="Lifshitz Z."/>
            <person name="Cohen O."/>
            <person name="Gilbert J.A."/>
            <person name="Pupko T."/>
            <person name="Shuman H.A."/>
            <person name="Segal G."/>
        </authorList>
    </citation>
    <scope>NUCLEOTIDE SEQUENCE [LARGE SCALE GENOMIC DNA]</scope>
    <source>
        <strain evidence="1 2">ATCC 43878</strain>
    </source>
</reference>
<dbReference type="AlphaFoldDB" id="A0A0W0SFN7"/>
<keyword evidence="2" id="KW-1185">Reference proteome</keyword>
<evidence type="ECO:0000313" key="2">
    <source>
        <dbReference type="Proteomes" id="UP000054742"/>
    </source>
</evidence>
<comment type="caution">
    <text evidence="1">The sequence shown here is derived from an EMBL/GenBank/DDBJ whole genome shotgun (WGS) entry which is preliminary data.</text>
</comment>
<protein>
    <submittedName>
        <fullName evidence="1">Uncharacterized protein</fullName>
    </submittedName>
</protein>
<organism evidence="1 2">
    <name type="scientific">Legionella brunensis</name>
    <dbReference type="NCBI Taxonomy" id="29422"/>
    <lineage>
        <taxon>Bacteria</taxon>
        <taxon>Pseudomonadati</taxon>
        <taxon>Pseudomonadota</taxon>
        <taxon>Gammaproteobacteria</taxon>
        <taxon>Legionellales</taxon>
        <taxon>Legionellaceae</taxon>
        <taxon>Legionella</taxon>
    </lineage>
</organism>
<gene>
    <name evidence="1" type="ORF">Lbru_2221</name>
</gene>
<accession>A0A0W0SFN7</accession>
<dbReference type="STRING" id="29422.Lbru_2221"/>
<sequence>MFHDQKIGIYKGIIQYLLDSTNYSLHRIANLSNSPIAHLQLIYHHNKFPKNGQVELNLLKLFILFIDMEIKGERKCKSYYPAEFYLGE</sequence>
<dbReference type="OrthoDB" id="5643102at2"/>
<dbReference type="RefSeq" id="WP_058442195.1">
    <property type="nucleotide sequence ID" value="NZ_CAAAHU010000002.1"/>
</dbReference>
<evidence type="ECO:0000313" key="1">
    <source>
        <dbReference type="EMBL" id="KTC81701.1"/>
    </source>
</evidence>
<proteinExistence type="predicted"/>
<dbReference type="Proteomes" id="UP000054742">
    <property type="component" value="Unassembled WGS sequence"/>
</dbReference>